<reference evidence="1" key="1">
    <citation type="journal article" date="2014" name="Int. J. Syst. Evol. Microbiol.">
        <title>Complete genome sequence of Corynebacterium casei LMG S-19264T (=DSM 44701T), isolated from a smear-ripened cheese.</title>
        <authorList>
            <consortium name="US DOE Joint Genome Institute (JGI-PGF)"/>
            <person name="Walter F."/>
            <person name="Albersmeier A."/>
            <person name="Kalinowski J."/>
            <person name="Ruckert C."/>
        </authorList>
    </citation>
    <scope>NUCLEOTIDE SEQUENCE</scope>
    <source>
        <strain evidence="1">KCTC 12870</strain>
    </source>
</reference>
<sequence>MARLTQVAHTQLSDTIQAGDYAIDATAGNGHDTLLLARLVGSAGRVLAIDRQATALSTTQQRLTIASLLDRVILTEGDHANLLSLAPQDWQGHVQAIVFNLGYLPGSDKQIITTAATTRSALDACLQLLKPGGLLSLLIYRGHAGGHDEEVVILDWLETNANHFSSLTWNDGDFPTADSPRLLNGVISI</sequence>
<dbReference type="InterPro" id="IPR010719">
    <property type="entry name" value="MnmM_MeTrfase"/>
</dbReference>
<dbReference type="CDD" id="cd02440">
    <property type="entry name" value="AdoMet_MTases"/>
    <property type="match status" value="1"/>
</dbReference>
<dbReference type="Gene3D" id="3.40.50.150">
    <property type="entry name" value="Vaccinia Virus protein VP39"/>
    <property type="match status" value="1"/>
</dbReference>
<organism evidence="1 2">
    <name type="scientific">Cerasicoccus arenae</name>
    <dbReference type="NCBI Taxonomy" id="424488"/>
    <lineage>
        <taxon>Bacteria</taxon>
        <taxon>Pseudomonadati</taxon>
        <taxon>Verrucomicrobiota</taxon>
        <taxon>Opitutia</taxon>
        <taxon>Puniceicoccales</taxon>
        <taxon>Cerasicoccaceae</taxon>
        <taxon>Cerasicoccus</taxon>
    </lineage>
</organism>
<dbReference type="PANTHER" id="PTHR35276">
    <property type="entry name" value="S-ADENOSYL-L-METHIONINE-DEPENDENT METHYLTRANSFERASES SUPERFAMILY PROTEIN"/>
    <property type="match status" value="1"/>
</dbReference>
<keyword evidence="2" id="KW-1185">Reference proteome</keyword>
<keyword evidence="1" id="KW-0489">Methyltransferase</keyword>
<evidence type="ECO:0000313" key="2">
    <source>
        <dbReference type="Proteomes" id="UP000642829"/>
    </source>
</evidence>
<dbReference type="PANTHER" id="PTHR35276:SF1">
    <property type="entry name" value="TRNA (MNM(5)S(2)U34)-METHYLTRANSFERASE, CHLOROPLASTIC"/>
    <property type="match status" value="1"/>
</dbReference>
<comment type="caution">
    <text evidence="1">The sequence shown here is derived from an EMBL/GenBank/DDBJ whole genome shotgun (WGS) entry which is preliminary data.</text>
</comment>
<reference evidence="1" key="2">
    <citation type="submission" date="2020-09" db="EMBL/GenBank/DDBJ databases">
        <authorList>
            <person name="Sun Q."/>
            <person name="Kim S."/>
        </authorList>
    </citation>
    <scope>NUCLEOTIDE SEQUENCE</scope>
    <source>
        <strain evidence="1">KCTC 12870</strain>
    </source>
</reference>
<dbReference type="EMBL" id="BMXG01000023">
    <property type="protein sequence ID" value="GHC10400.1"/>
    <property type="molecule type" value="Genomic_DNA"/>
</dbReference>
<dbReference type="Proteomes" id="UP000642829">
    <property type="component" value="Unassembled WGS sequence"/>
</dbReference>
<protein>
    <submittedName>
        <fullName evidence="1">rRNA methyltransferase</fullName>
    </submittedName>
</protein>
<evidence type="ECO:0000313" key="1">
    <source>
        <dbReference type="EMBL" id="GHC10400.1"/>
    </source>
</evidence>
<name>A0A8J3GFC4_9BACT</name>
<accession>A0A8J3GFC4</accession>
<dbReference type="InterPro" id="IPR029063">
    <property type="entry name" value="SAM-dependent_MTases_sf"/>
</dbReference>
<dbReference type="SUPFAM" id="SSF53335">
    <property type="entry name" value="S-adenosyl-L-methionine-dependent methyltransferases"/>
    <property type="match status" value="1"/>
</dbReference>
<proteinExistence type="predicted"/>
<keyword evidence="1" id="KW-0808">Transferase</keyword>
<dbReference type="GO" id="GO:0032259">
    <property type="term" value="P:methylation"/>
    <property type="evidence" value="ECO:0007669"/>
    <property type="project" value="UniProtKB-KW"/>
</dbReference>
<dbReference type="GO" id="GO:0008168">
    <property type="term" value="F:methyltransferase activity"/>
    <property type="evidence" value="ECO:0007669"/>
    <property type="project" value="UniProtKB-KW"/>
</dbReference>
<dbReference type="RefSeq" id="WP_189516643.1">
    <property type="nucleotide sequence ID" value="NZ_BMXG01000023.1"/>
</dbReference>
<dbReference type="AlphaFoldDB" id="A0A8J3GFC4"/>
<dbReference type="Pfam" id="PF06962">
    <property type="entry name" value="rRNA_methylase"/>
    <property type="match status" value="1"/>
</dbReference>
<gene>
    <name evidence="1" type="ORF">GCM10007047_29680</name>
</gene>